<sequence>MMVVGHFKAMIQFDLLFFYIADVQAYLMLIIDDSECCIYPGHCRAFTRNMISTGKYHLTVKADSIVKS</sequence>
<comment type="caution">
    <text evidence="1">The sequence shown here is derived from an EMBL/GenBank/DDBJ whole genome shotgun (WGS) entry which is preliminary data.</text>
</comment>
<dbReference type="EMBL" id="WJXB01000003">
    <property type="protein sequence ID" value="MRN53829.1"/>
    <property type="molecule type" value="Genomic_DNA"/>
</dbReference>
<gene>
    <name evidence="1" type="ORF">GJB61_12600</name>
</gene>
<proteinExistence type="predicted"/>
<dbReference type="Proteomes" id="UP000463051">
    <property type="component" value="Unassembled WGS sequence"/>
</dbReference>
<accession>A0A7X2L1X2</accession>
<dbReference type="RefSeq" id="WP_154118811.1">
    <property type="nucleotide sequence ID" value="NZ_WJXB01000003.1"/>
</dbReference>
<evidence type="ECO:0000313" key="2">
    <source>
        <dbReference type="Proteomes" id="UP000463051"/>
    </source>
</evidence>
<organism evidence="1 2">
    <name type="scientific">Paenibacillus monticola</name>
    <dbReference type="NCBI Taxonomy" id="2666075"/>
    <lineage>
        <taxon>Bacteria</taxon>
        <taxon>Bacillati</taxon>
        <taxon>Bacillota</taxon>
        <taxon>Bacilli</taxon>
        <taxon>Bacillales</taxon>
        <taxon>Paenibacillaceae</taxon>
        <taxon>Paenibacillus</taxon>
    </lineage>
</organism>
<evidence type="ECO:0000313" key="1">
    <source>
        <dbReference type="EMBL" id="MRN53829.1"/>
    </source>
</evidence>
<dbReference type="AlphaFoldDB" id="A0A7X2L1X2"/>
<reference evidence="1 2" key="1">
    <citation type="submission" date="2019-11" db="EMBL/GenBank/DDBJ databases">
        <title>Paenibacillus monticola sp. nov., a novel PGPR strain isolated from mountain sample in China.</title>
        <authorList>
            <person name="Zhao Q."/>
            <person name="Li H.-P."/>
            <person name="Zhang J.-L."/>
        </authorList>
    </citation>
    <scope>NUCLEOTIDE SEQUENCE [LARGE SCALE GENOMIC DNA]</scope>
    <source>
        <strain evidence="1 2">LC-T2</strain>
    </source>
</reference>
<name>A0A7X2L1X2_9BACL</name>
<protein>
    <submittedName>
        <fullName evidence="1">Uncharacterized protein</fullName>
    </submittedName>
</protein>
<keyword evidence="2" id="KW-1185">Reference proteome</keyword>